<protein>
    <recommendedName>
        <fullName evidence="1">C2H2-type domain-containing protein</fullName>
    </recommendedName>
</protein>
<dbReference type="EMBL" id="MU863658">
    <property type="protein sequence ID" value="KAK4098461.1"/>
    <property type="molecule type" value="Genomic_DNA"/>
</dbReference>
<feature type="non-terminal residue" evidence="2">
    <location>
        <position position="1"/>
    </location>
</feature>
<proteinExistence type="predicted"/>
<dbReference type="AlphaFoldDB" id="A0AAN6PZZ4"/>
<dbReference type="PROSITE" id="PS00028">
    <property type="entry name" value="ZINC_FINGER_C2H2_1"/>
    <property type="match status" value="1"/>
</dbReference>
<accession>A0AAN6PZZ4</accession>
<dbReference type="InterPro" id="IPR013087">
    <property type="entry name" value="Znf_C2H2_type"/>
</dbReference>
<organism evidence="2 3">
    <name type="scientific">Parathielavia hyrcaniae</name>
    <dbReference type="NCBI Taxonomy" id="113614"/>
    <lineage>
        <taxon>Eukaryota</taxon>
        <taxon>Fungi</taxon>
        <taxon>Dikarya</taxon>
        <taxon>Ascomycota</taxon>
        <taxon>Pezizomycotina</taxon>
        <taxon>Sordariomycetes</taxon>
        <taxon>Sordariomycetidae</taxon>
        <taxon>Sordariales</taxon>
        <taxon>Chaetomiaceae</taxon>
        <taxon>Parathielavia</taxon>
    </lineage>
</organism>
<sequence length="204" mass="22299">GPITLLRGFKVPIVVLDRFLTAHGAQETERCPPLLFGASQFQGRGFTSDSPPILGPQSAFFRARLAASHPDLDPASLEAVRLLIPYLQRRSAYGYVADAFVMVHTQRHVQLAAELPEQAPPGFAALRREVLGFAAECEQALLQAAGMHDPGAESAFFCCVYRGLRSDLRCGQCAAEFETFSALAVHESELHDVDIRRRPLPDGL</sequence>
<gene>
    <name evidence="2" type="ORF">N658DRAFT_431990</name>
</gene>
<comment type="caution">
    <text evidence="2">The sequence shown here is derived from an EMBL/GenBank/DDBJ whole genome shotgun (WGS) entry which is preliminary data.</text>
</comment>
<feature type="domain" description="C2H2-type" evidence="1">
    <location>
        <begin position="170"/>
        <end position="191"/>
    </location>
</feature>
<reference evidence="2" key="1">
    <citation type="journal article" date="2023" name="Mol. Phylogenet. Evol.">
        <title>Genome-scale phylogeny and comparative genomics of the fungal order Sordariales.</title>
        <authorList>
            <person name="Hensen N."/>
            <person name="Bonometti L."/>
            <person name="Westerberg I."/>
            <person name="Brannstrom I.O."/>
            <person name="Guillou S."/>
            <person name="Cros-Aarteil S."/>
            <person name="Calhoun S."/>
            <person name="Haridas S."/>
            <person name="Kuo A."/>
            <person name="Mondo S."/>
            <person name="Pangilinan J."/>
            <person name="Riley R."/>
            <person name="LaButti K."/>
            <person name="Andreopoulos B."/>
            <person name="Lipzen A."/>
            <person name="Chen C."/>
            <person name="Yan M."/>
            <person name="Daum C."/>
            <person name="Ng V."/>
            <person name="Clum A."/>
            <person name="Steindorff A."/>
            <person name="Ohm R.A."/>
            <person name="Martin F."/>
            <person name="Silar P."/>
            <person name="Natvig D.O."/>
            <person name="Lalanne C."/>
            <person name="Gautier V."/>
            <person name="Ament-Velasquez S.L."/>
            <person name="Kruys A."/>
            <person name="Hutchinson M.I."/>
            <person name="Powell A.J."/>
            <person name="Barry K."/>
            <person name="Miller A.N."/>
            <person name="Grigoriev I.V."/>
            <person name="Debuchy R."/>
            <person name="Gladieux P."/>
            <person name="Hiltunen Thoren M."/>
            <person name="Johannesson H."/>
        </authorList>
    </citation>
    <scope>NUCLEOTIDE SEQUENCE</scope>
    <source>
        <strain evidence="2">CBS 757.83</strain>
    </source>
</reference>
<dbReference type="Proteomes" id="UP001305647">
    <property type="component" value="Unassembled WGS sequence"/>
</dbReference>
<name>A0AAN6PZZ4_9PEZI</name>
<evidence type="ECO:0000313" key="3">
    <source>
        <dbReference type="Proteomes" id="UP001305647"/>
    </source>
</evidence>
<keyword evidence="3" id="KW-1185">Reference proteome</keyword>
<reference evidence="2" key="2">
    <citation type="submission" date="2023-05" db="EMBL/GenBank/DDBJ databases">
        <authorList>
            <consortium name="Lawrence Berkeley National Laboratory"/>
            <person name="Steindorff A."/>
            <person name="Hensen N."/>
            <person name="Bonometti L."/>
            <person name="Westerberg I."/>
            <person name="Brannstrom I.O."/>
            <person name="Guillou S."/>
            <person name="Cros-Aarteil S."/>
            <person name="Calhoun S."/>
            <person name="Haridas S."/>
            <person name="Kuo A."/>
            <person name="Mondo S."/>
            <person name="Pangilinan J."/>
            <person name="Riley R."/>
            <person name="Labutti K."/>
            <person name="Andreopoulos B."/>
            <person name="Lipzen A."/>
            <person name="Chen C."/>
            <person name="Yanf M."/>
            <person name="Daum C."/>
            <person name="Ng V."/>
            <person name="Clum A."/>
            <person name="Ohm R."/>
            <person name="Martin F."/>
            <person name="Silar P."/>
            <person name="Natvig D."/>
            <person name="Lalanne C."/>
            <person name="Gautier V."/>
            <person name="Ament-Velasquez S.L."/>
            <person name="Kruys A."/>
            <person name="Hutchinson M.I."/>
            <person name="Powell A.J."/>
            <person name="Barry K."/>
            <person name="Miller A.N."/>
            <person name="Grigoriev I.V."/>
            <person name="Debuchy R."/>
            <person name="Gladieux P."/>
            <person name="Thoren M.H."/>
            <person name="Johannesson H."/>
        </authorList>
    </citation>
    <scope>NUCLEOTIDE SEQUENCE</scope>
    <source>
        <strain evidence="2">CBS 757.83</strain>
    </source>
</reference>
<evidence type="ECO:0000313" key="2">
    <source>
        <dbReference type="EMBL" id="KAK4098461.1"/>
    </source>
</evidence>
<evidence type="ECO:0000259" key="1">
    <source>
        <dbReference type="PROSITE" id="PS00028"/>
    </source>
</evidence>